<comment type="caution">
    <text evidence="2">The sequence shown here is derived from an EMBL/GenBank/DDBJ whole genome shotgun (WGS) entry which is preliminary data.</text>
</comment>
<evidence type="ECO:0000313" key="3">
    <source>
        <dbReference type="Proteomes" id="UP000824161"/>
    </source>
</evidence>
<accession>A0A9D1HBB5</accession>
<proteinExistence type="predicted"/>
<protein>
    <submittedName>
        <fullName evidence="2">Phosphoribosyltransferase</fullName>
    </submittedName>
</protein>
<dbReference type="PANTHER" id="PTHR11608:SF0">
    <property type="entry name" value="BIFUNCTIONAL PROTEIN PYRR"/>
    <property type="match status" value="1"/>
</dbReference>
<evidence type="ECO:0000313" key="2">
    <source>
        <dbReference type="EMBL" id="HIT97912.1"/>
    </source>
</evidence>
<reference evidence="2" key="2">
    <citation type="journal article" date="2021" name="PeerJ">
        <title>Extensive microbial diversity within the chicken gut microbiome revealed by metagenomics and culture.</title>
        <authorList>
            <person name="Gilroy R."/>
            <person name="Ravi A."/>
            <person name="Getino M."/>
            <person name="Pursley I."/>
            <person name="Horton D.L."/>
            <person name="Alikhan N.F."/>
            <person name="Baker D."/>
            <person name="Gharbi K."/>
            <person name="Hall N."/>
            <person name="Watson M."/>
            <person name="Adriaenssens E.M."/>
            <person name="Foster-Nyarko E."/>
            <person name="Jarju S."/>
            <person name="Secka A."/>
            <person name="Antonio M."/>
            <person name="Oren A."/>
            <person name="Chaudhuri R.R."/>
            <person name="La Ragione R."/>
            <person name="Hildebrand F."/>
            <person name="Pallen M.J."/>
        </authorList>
    </citation>
    <scope>NUCLEOTIDE SEQUENCE</scope>
    <source>
        <strain evidence="2">1383</strain>
    </source>
</reference>
<dbReference type="InterPro" id="IPR000836">
    <property type="entry name" value="PRTase_dom"/>
</dbReference>
<dbReference type="InterPro" id="IPR029057">
    <property type="entry name" value="PRTase-like"/>
</dbReference>
<dbReference type="GO" id="GO:0016757">
    <property type="term" value="F:glycosyltransferase activity"/>
    <property type="evidence" value="ECO:0007669"/>
    <property type="project" value="UniProtKB-KW"/>
</dbReference>
<organism evidence="2 3">
    <name type="scientific">Candidatus Merdimorpha stercoravium</name>
    <dbReference type="NCBI Taxonomy" id="2840863"/>
    <lineage>
        <taxon>Bacteria</taxon>
        <taxon>Pseudomonadati</taxon>
        <taxon>Bacteroidota</taxon>
        <taxon>Flavobacteriia</taxon>
        <taxon>Flavobacteriales</taxon>
        <taxon>Candidatus Merdimorpha</taxon>
    </lineage>
</organism>
<dbReference type="Pfam" id="PF00156">
    <property type="entry name" value="Pribosyltran"/>
    <property type="match status" value="1"/>
</dbReference>
<reference evidence="2" key="1">
    <citation type="submission" date="2020-10" db="EMBL/GenBank/DDBJ databases">
        <authorList>
            <person name="Gilroy R."/>
        </authorList>
    </citation>
    <scope>NUCLEOTIDE SEQUENCE</scope>
    <source>
        <strain evidence="2">1383</strain>
    </source>
</reference>
<dbReference type="PANTHER" id="PTHR11608">
    <property type="entry name" value="BIFUNCTIONAL PROTEIN PYRR"/>
    <property type="match status" value="1"/>
</dbReference>
<dbReference type="AlphaFoldDB" id="A0A9D1HBB5"/>
<feature type="domain" description="Phosphoribosyltransferase" evidence="1">
    <location>
        <begin position="6"/>
        <end position="149"/>
    </location>
</feature>
<dbReference type="Proteomes" id="UP000824161">
    <property type="component" value="Unassembled WGS sequence"/>
</dbReference>
<dbReference type="EMBL" id="DVLY01000085">
    <property type="protein sequence ID" value="HIT97912.1"/>
    <property type="molecule type" value="Genomic_DNA"/>
</dbReference>
<keyword evidence="2" id="KW-0328">Glycosyltransferase</keyword>
<name>A0A9D1HBB5_9FLAO</name>
<gene>
    <name evidence="2" type="ORF">IAC44_03640</name>
</gene>
<dbReference type="Gene3D" id="3.40.50.2020">
    <property type="match status" value="1"/>
</dbReference>
<dbReference type="CDD" id="cd06223">
    <property type="entry name" value="PRTases_typeI"/>
    <property type="match status" value="1"/>
</dbReference>
<dbReference type="SUPFAM" id="SSF53271">
    <property type="entry name" value="PRTase-like"/>
    <property type="match status" value="1"/>
</dbReference>
<keyword evidence="2" id="KW-0808">Transferase</keyword>
<evidence type="ECO:0000259" key="1">
    <source>
        <dbReference type="Pfam" id="PF00156"/>
    </source>
</evidence>
<dbReference type="InterPro" id="IPR050137">
    <property type="entry name" value="PyrR_bifunctional"/>
</dbReference>
<sequence length="166" mass="18786">MKKDIILSDQDIRLRVRRIAYQIYESNLDEETVFVVGIANSGYRIATLIADELEKITPSRVRLVRLEVNKKDLYAPFILDVELEQMAGKPVVLVDDVLNSGTVLIHAVRHLLSVPLKKLNTAVLVDRNHKLYPVKVDFKGLSLSTSMHEHVDVVFEKDGSIHACLN</sequence>